<feature type="domain" description="UspA" evidence="3">
    <location>
        <begin position="148"/>
        <end position="277"/>
    </location>
</feature>
<organism evidence="4 5">
    <name type="scientific">Halobiforma nitratireducens JCM 10879</name>
    <dbReference type="NCBI Taxonomy" id="1227454"/>
    <lineage>
        <taxon>Archaea</taxon>
        <taxon>Methanobacteriati</taxon>
        <taxon>Methanobacteriota</taxon>
        <taxon>Stenosarchaea group</taxon>
        <taxon>Halobacteria</taxon>
        <taxon>Halobacteriales</taxon>
        <taxon>Natrialbaceae</taxon>
        <taxon>Halobiforma</taxon>
    </lineage>
</organism>
<dbReference type="OrthoDB" id="105697at2157"/>
<evidence type="ECO:0000256" key="2">
    <source>
        <dbReference type="SAM" id="MobiDB-lite"/>
    </source>
</evidence>
<dbReference type="EMBL" id="AOMA01000107">
    <property type="protein sequence ID" value="EMA37360.1"/>
    <property type="molecule type" value="Genomic_DNA"/>
</dbReference>
<feature type="domain" description="UspA" evidence="3">
    <location>
        <begin position="4"/>
        <end position="130"/>
    </location>
</feature>
<protein>
    <submittedName>
        <fullName evidence="4">UspA domain-containing protein</fullName>
    </submittedName>
</protein>
<dbReference type="Gene3D" id="3.40.50.620">
    <property type="entry name" value="HUPs"/>
    <property type="match status" value="2"/>
</dbReference>
<keyword evidence="5" id="KW-1185">Reference proteome</keyword>
<dbReference type="CDD" id="cd00293">
    <property type="entry name" value="USP-like"/>
    <property type="match status" value="2"/>
</dbReference>
<dbReference type="PRINTS" id="PR01438">
    <property type="entry name" value="UNVRSLSTRESS"/>
</dbReference>
<dbReference type="PATRIC" id="fig|1227454.3.peg.2220"/>
<evidence type="ECO:0000256" key="1">
    <source>
        <dbReference type="ARBA" id="ARBA00008791"/>
    </source>
</evidence>
<gene>
    <name evidence="4" type="ORF">C446_10915</name>
</gene>
<dbReference type="AlphaFoldDB" id="M0LZ11"/>
<feature type="region of interest" description="Disordered" evidence="2">
    <location>
        <begin position="43"/>
        <end position="74"/>
    </location>
</feature>
<dbReference type="RefSeq" id="WP_006673094.1">
    <property type="nucleotide sequence ID" value="NZ_AOMA01000107.1"/>
</dbReference>
<dbReference type="PANTHER" id="PTHR46268">
    <property type="entry name" value="STRESS RESPONSE PROTEIN NHAX"/>
    <property type="match status" value="1"/>
</dbReference>
<evidence type="ECO:0000313" key="5">
    <source>
        <dbReference type="Proteomes" id="UP000011607"/>
    </source>
</evidence>
<accession>M0LZ11</accession>
<feature type="compositionally biased region" description="Basic and acidic residues" evidence="2">
    <location>
        <begin position="43"/>
        <end position="66"/>
    </location>
</feature>
<reference evidence="4 5" key="1">
    <citation type="journal article" date="2014" name="PLoS Genet.">
        <title>Phylogenetically driven sequencing of extremely halophilic archaea reveals strategies for static and dynamic osmo-response.</title>
        <authorList>
            <person name="Becker E.A."/>
            <person name="Seitzer P.M."/>
            <person name="Tritt A."/>
            <person name="Larsen D."/>
            <person name="Krusor M."/>
            <person name="Yao A.I."/>
            <person name="Wu D."/>
            <person name="Madern D."/>
            <person name="Eisen J.A."/>
            <person name="Darling A.E."/>
            <person name="Facciotti M.T."/>
        </authorList>
    </citation>
    <scope>NUCLEOTIDE SEQUENCE [LARGE SCALE GENOMIC DNA]</scope>
    <source>
        <strain evidence="4 5">JCM 10879</strain>
    </source>
</reference>
<dbReference type="SUPFAM" id="SSF52402">
    <property type="entry name" value="Adenine nucleotide alpha hydrolases-like"/>
    <property type="match status" value="2"/>
</dbReference>
<comment type="similarity">
    <text evidence="1">Belongs to the universal stress protein A family.</text>
</comment>
<comment type="caution">
    <text evidence="4">The sequence shown here is derived from an EMBL/GenBank/DDBJ whole genome shotgun (WGS) entry which is preliminary data.</text>
</comment>
<dbReference type="Proteomes" id="UP000011607">
    <property type="component" value="Unassembled WGS sequence"/>
</dbReference>
<evidence type="ECO:0000313" key="4">
    <source>
        <dbReference type="EMBL" id="EMA37360.1"/>
    </source>
</evidence>
<dbReference type="eggNOG" id="arCOG00449">
    <property type="taxonomic scope" value="Archaea"/>
</dbReference>
<dbReference type="STRING" id="1227454.C446_10915"/>
<dbReference type="InterPro" id="IPR014729">
    <property type="entry name" value="Rossmann-like_a/b/a_fold"/>
</dbReference>
<sequence length="284" mass="29672">MDEYDDVLIATDGSDVATDAATGGIALAETLGASVHALSVVQEGRDADEQRQRREEDATDVARRASEAGLESAAVVRTGRPPNAILEHADATDADLIVVGTHGRTGLRQALLGSVALEVIRDARRPVLTVGKEATKRGNLADGDIDGVCLATDGSTGSAAATEHALAIADACDATLHALYAVEPDDEPGSDDLRSAFEKHGEKTTAGVAERAEEHGLDTVEAVEHGVPTDIVLEYAERDDVDLVVMGTESKSDVERLVVGSVSQRVVPNASVPVMTARTLESDF</sequence>
<name>M0LZ11_9EURY</name>
<evidence type="ECO:0000259" key="3">
    <source>
        <dbReference type="Pfam" id="PF00582"/>
    </source>
</evidence>
<dbReference type="Pfam" id="PF00582">
    <property type="entry name" value="Usp"/>
    <property type="match status" value="2"/>
</dbReference>
<proteinExistence type="inferred from homology"/>
<dbReference type="InterPro" id="IPR006015">
    <property type="entry name" value="Universal_stress_UspA"/>
</dbReference>
<dbReference type="InterPro" id="IPR006016">
    <property type="entry name" value="UspA"/>
</dbReference>
<dbReference type="PANTHER" id="PTHR46268:SF6">
    <property type="entry name" value="UNIVERSAL STRESS PROTEIN UP12"/>
    <property type="match status" value="1"/>
</dbReference>